<name>A0A926GGR5_9RHOB</name>
<evidence type="ECO:0008006" key="4">
    <source>
        <dbReference type="Google" id="ProtNLM"/>
    </source>
</evidence>
<evidence type="ECO:0000313" key="3">
    <source>
        <dbReference type="Proteomes" id="UP000608594"/>
    </source>
</evidence>
<dbReference type="PROSITE" id="PS51257">
    <property type="entry name" value="PROKAR_LIPOPROTEIN"/>
    <property type="match status" value="1"/>
</dbReference>
<gene>
    <name evidence="2" type="ORF">H4P12_09720</name>
</gene>
<accession>A0A926GGR5</accession>
<dbReference type="EMBL" id="JACOQL010000003">
    <property type="protein sequence ID" value="MBC9246989.1"/>
    <property type="molecule type" value="Genomic_DNA"/>
</dbReference>
<keyword evidence="1" id="KW-0732">Signal</keyword>
<feature type="signal peptide" evidence="1">
    <location>
        <begin position="1"/>
        <end position="18"/>
    </location>
</feature>
<evidence type="ECO:0000313" key="2">
    <source>
        <dbReference type="EMBL" id="MBC9246989.1"/>
    </source>
</evidence>
<proteinExistence type="predicted"/>
<protein>
    <recommendedName>
        <fullName evidence="4">Lipoprotein</fullName>
    </recommendedName>
</protein>
<reference evidence="2" key="1">
    <citation type="submission" date="2020-08" db="EMBL/GenBank/DDBJ databases">
        <title>Paracoccus amoyensis sp. nov., isolated from the surface seawater at coast of Xiamen, Fujian.</title>
        <authorList>
            <person name="Lyu L."/>
        </authorList>
    </citation>
    <scope>NUCLEOTIDE SEQUENCE</scope>
    <source>
        <strain evidence="2">11-3</strain>
    </source>
</reference>
<sequence length="101" mass="10968">MLARAGIFTFLPLLAVLASCGPVPLEQAERTCLRDADLAQRPRGSIAIGGGSGGAFGRIEMEVSDDYLMRRDPSDVYNRCVLSRSGQMPTRPLDDQLGWRG</sequence>
<dbReference type="RefSeq" id="WP_187793500.1">
    <property type="nucleotide sequence ID" value="NZ_JACOQL010000003.1"/>
</dbReference>
<dbReference type="AlphaFoldDB" id="A0A926GGR5"/>
<comment type="caution">
    <text evidence="2">The sequence shown here is derived from an EMBL/GenBank/DDBJ whole genome shotgun (WGS) entry which is preliminary data.</text>
</comment>
<evidence type="ECO:0000256" key="1">
    <source>
        <dbReference type="SAM" id="SignalP"/>
    </source>
</evidence>
<keyword evidence="3" id="KW-1185">Reference proteome</keyword>
<organism evidence="2 3">
    <name type="scientific">Paracoccus amoyensis</name>
    <dbReference type="NCBI Taxonomy" id="2760093"/>
    <lineage>
        <taxon>Bacteria</taxon>
        <taxon>Pseudomonadati</taxon>
        <taxon>Pseudomonadota</taxon>
        <taxon>Alphaproteobacteria</taxon>
        <taxon>Rhodobacterales</taxon>
        <taxon>Paracoccaceae</taxon>
        <taxon>Paracoccus</taxon>
    </lineage>
</organism>
<dbReference type="Proteomes" id="UP000608594">
    <property type="component" value="Unassembled WGS sequence"/>
</dbReference>
<feature type="chain" id="PRO_5037183181" description="Lipoprotein" evidence="1">
    <location>
        <begin position="19"/>
        <end position="101"/>
    </location>
</feature>